<gene>
    <name evidence="2" type="ORF">CK203_016076</name>
</gene>
<reference evidence="2 3" key="1">
    <citation type="journal article" date="2018" name="PLoS Genet.">
        <title>Population sequencing reveals clonal diversity and ancestral inbreeding in the grapevine cultivar Chardonnay.</title>
        <authorList>
            <person name="Roach M.J."/>
            <person name="Johnson D.L."/>
            <person name="Bohlmann J."/>
            <person name="van Vuuren H.J."/>
            <person name="Jones S.J."/>
            <person name="Pretorius I.S."/>
            <person name="Schmidt S.A."/>
            <person name="Borneman A.R."/>
        </authorList>
    </citation>
    <scope>NUCLEOTIDE SEQUENCE [LARGE SCALE GENOMIC DNA]</scope>
    <source>
        <strain evidence="3">cv. Chardonnay</strain>
        <tissue evidence="2">Leaf</tissue>
    </source>
</reference>
<feature type="region of interest" description="Disordered" evidence="1">
    <location>
        <begin position="237"/>
        <end position="257"/>
    </location>
</feature>
<evidence type="ECO:0000313" key="3">
    <source>
        <dbReference type="Proteomes" id="UP000288805"/>
    </source>
</evidence>
<accession>A0A438JMN8</accession>
<comment type="caution">
    <text evidence="2">The sequence shown here is derived from an EMBL/GenBank/DDBJ whole genome shotgun (WGS) entry which is preliminary data.</text>
</comment>
<dbReference type="EMBL" id="QGNW01000035">
    <property type="protein sequence ID" value="RVX10223.1"/>
    <property type="molecule type" value="Genomic_DNA"/>
</dbReference>
<dbReference type="Proteomes" id="UP000288805">
    <property type="component" value="Unassembled WGS sequence"/>
</dbReference>
<proteinExistence type="predicted"/>
<dbReference type="AlphaFoldDB" id="A0A438JMN8"/>
<organism evidence="2 3">
    <name type="scientific">Vitis vinifera</name>
    <name type="common">Grape</name>
    <dbReference type="NCBI Taxonomy" id="29760"/>
    <lineage>
        <taxon>Eukaryota</taxon>
        <taxon>Viridiplantae</taxon>
        <taxon>Streptophyta</taxon>
        <taxon>Embryophyta</taxon>
        <taxon>Tracheophyta</taxon>
        <taxon>Spermatophyta</taxon>
        <taxon>Magnoliopsida</taxon>
        <taxon>eudicotyledons</taxon>
        <taxon>Gunneridae</taxon>
        <taxon>Pentapetalae</taxon>
        <taxon>rosids</taxon>
        <taxon>Vitales</taxon>
        <taxon>Vitaceae</taxon>
        <taxon>Viteae</taxon>
        <taxon>Vitis</taxon>
    </lineage>
</organism>
<name>A0A438JMN8_VITVI</name>
<sequence length="285" mass="31478">MVADNSLIALAASIWYNADPRSGPWLDVDEEKIGTVNKGRVLGASLYSPFSLGLGDAQQDNWEKELEEALQVFYDPDKGVVIKYFLRVHRLDLLCLQETKMEAMSEGVLKSLGVSCCLEWSILEAKEAARGMYGPVVTVERPVLGGVVCPLEGCGRSPGVLGKISMWDWEEHFSSVGQSILLRPNLYFSPILLHGGSVKKVQEAKARRVIVEEIRGWPSWQKPHGDESLHEVKEGDGLKKRMGTPNFHSDSSTQDPSTLSVLMKGRICHPVKKFGVPIPNVKPKG</sequence>
<evidence type="ECO:0000256" key="1">
    <source>
        <dbReference type="SAM" id="MobiDB-lite"/>
    </source>
</evidence>
<feature type="compositionally biased region" description="Polar residues" evidence="1">
    <location>
        <begin position="246"/>
        <end position="257"/>
    </location>
</feature>
<evidence type="ECO:0000313" key="2">
    <source>
        <dbReference type="EMBL" id="RVX10223.1"/>
    </source>
</evidence>
<evidence type="ECO:0008006" key="4">
    <source>
        <dbReference type="Google" id="ProtNLM"/>
    </source>
</evidence>
<protein>
    <recommendedName>
        <fullName evidence="4">Endonuclease/exonuclease/phosphatase domain-containing protein</fullName>
    </recommendedName>
</protein>